<proteinExistence type="predicted"/>
<evidence type="ECO:0000313" key="1">
    <source>
        <dbReference type="EMBL" id="KID49308.1"/>
    </source>
</evidence>
<accession>A0A017H6Q5</accession>
<sequence>MKELLRCKNFTLNRGTGRGSNIKYNPYAFTEQGIYMLMTVLKGELAIKQSRAFFEKSRKRLKNRKYML</sequence>
<gene>
    <name evidence="1" type="ORF">C095_03935</name>
</gene>
<dbReference type="Proteomes" id="UP000031184">
    <property type="component" value="Unassembled WGS sequence"/>
</dbReference>
<dbReference type="RefSeq" id="WP_005954060.1">
    <property type="nucleotide sequence ID" value="NZ_AOJP01000001.1"/>
</dbReference>
<evidence type="ECO:0000313" key="2">
    <source>
        <dbReference type="Proteomes" id="UP000031184"/>
    </source>
</evidence>
<dbReference type="PATRIC" id="fig|1226633.4.peg.789"/>
<comment type="caution">
    <text evidence="1">The sequence shown here is derived from an EMBL/GenBank/DDBJ whole genome shotgun (WGS) entry which is preliminary data.</text>
</comment>
<name>A0A017H6Q5_9FUSO</name>
<reference evidence="1 2" key="1">
    <citation type="submission" date="2013-08" db="EMBL/GenBank/DDBJ databases">
        <title>An opportunistic ruminal bacterium that causes liver abscesses in cattle.</title>
        <authorList>
            <person name="Benahmed F.H."/>
            <person name="Rasmussen M."/>
            <person name="Harbottle H."/>
            <person name="Soppet D."/>
            <person name="Nagaraja T.G."/>
            <person name="Davidson M."/>
        </authorList>
    </citation>
    <scope>NUCLEOTIDE SEQUENCE [LARGE SCALE GENOMIC DNA]</scope>
    <source>
        <strain evidence="1 2">B35</strain>
    </source>
</reference>
<organism evidence="1 2">
    <name type="scientific">Fusobacterium necrophorum subsp. funduliforme B35</name>
    <dbReference type="NCBI Taxonomy" id="1226633"/>
    <lineage>
        <taxon>Bacteria</taxon>
        <taxon>Fusobacteriati</taxon>
        <taxon>Fusobacteriota</taxon>
        <taxon>Fusobacteriia</taxon>
        <taxon>Fusobacteriales</taxon>
        <taxon>Fusobacteriaceae</taxon>
        <taxon>Fusobacterium</taxon>
    </lineage>
</organism>
<dbReference type="EMBL" id="AUZI01000012">
    <property type="protein sequence ID" value="KID49308.1"/>
    <property type="molecule type" value="Genomic_DNA"/>
</dbReference>
<dbReference type="AlphaFoldDB" id="A0A017H6Q5"/>
<protein>
    <submittedName>
        <fullName evidence="1">Uncharacterized protein</fullName>
    </submittedName>
</protein>